<feature type="transmembrane region" description="Helical" evidence="2">
    <location>
        <begin position="483"/>
        <end position="508"/>
    </location>
</feature>
<evidence type="ECO:0000313" key="4">
    <source>
        <dbReference type="Proteomes" id="UP000789901"/>
    </source>
</evidence>
<feature type="region of interest" description="Disordered" evidence="1">
    <location>
        <begin position="563"/>
        <end position="589"/>
    </location>
</feature>
<feature type="transmembrane region" description="Helical" evidence="2">
    <location>
        <begin position="419"/>
        <end position="437"/>
    </location>
</feature>
<evidence type="ECO:0000256" key="2">
    <source>
        <dbReference type="SAM" id="Phobius"/>
    </source>
</evidence>
<keyword evidence="2" id="KW-1133">Transmembrane helix</keyword>
<comment type="caution">
    <text evidence="3">The sequence shown here is derived from an EMBL/GenBank/DDBJ whole genome shotgun (WGS) entry which is preliminary data.</text>
</comment>
<evidence type="ECO:0000313" key="3">
    <source>
        <dbReference type="EMBL" id="CAG8810751.1"/>
    </source>
</evidence>
<feature type="non-terminal residue" evidence="3">
    <location>
        <position position="1"/>
    </location>
</feature>
<sequence>YSEYGNVCVLTESTKKFDNYTLFTTYQINFLSSGSVIKFTTLNISTINNTIKTDLQFKIQPSFYGGTIITSWASLPSNSSTNGDYYEYVIRDNNYTNMTGSIFGATFNLMKNNTYILYINYSFNEWDIFSINLPPTRNDSGYKNPNIISTYPARNDNIPISELNINITFSSEISISSNNLTIYYLDTSTNTLNFRKFYSKNSECHILFNNTLSCNVTSSIFNQWNATYIIVMDNNLVKFSSTNEPMYGIEEYIWKFTTVPCPQHSYGIHSDTAIGTLQLTLSDYIKEDSISNFLIKGLAENIPINPERLKFTDRLQSNSSTSPLQYVIQLKILSTTNSCQASVSQTINYLNELINDKNTIIYKNNYTKYLDSSYGFRVNLNLWDDIKFKLLGVLIGIIILSLIVLWARYKYLEGQNFMIFSAVIILFDLVMDILFIAENGKDVSQPDLYIIRSECSFTGILTSNFAGFATFNAPFSKSVKCWIYWMTIINTFIKSIPQLIIQVLYFRYTVEYKAIPFLTLLVSAISLLNDIILKLFKFFGNQNVSGNEDKHLYENYNNDKIQLENGENDNEENNNGENSTFIHNEDQIN</sequence>
<gene>
    <name evidence="3" type="ORF">GMARGA_LOCUS25166</name>
</gene>
<keyword evidence="4" id="KW-1185">Reference proteome</keyword>
<dbReference type="Proteomes" id="UP000789901">
    <property type="component" value="Unassembled WGS sequence"/>
</dbReference>
<feature type="transmembrane region" description="Helical" evidence="2">
    <location>
        <begin position="514"/>
        <end position="533"/>
    </location>
</feature>
<organism evidence="3 4">
    <name type="scientific">Gigaspora margarita</name>
    <dbReference type="NCBI Taxonomy" id="4874"/>
    <lineage>
        <taxon>Eukaryota</taxon>
        <taxon>Fungi</taxon>
        <taxon>Fungi incertae sedis</taxon>
        <taxon>Mucoromycota</taxon>
        <taxon>Glomeromycotina</taxon>
        <taxon>Glomeromycetes</taxon>
        <taxon>Diversisporales</taxon>
        <taxon>Gigasporaceae</taxon>
        <taxon>Gigaspora</taxon>
    </lineage>
</organism>
<name>A0ABN7W170_GIGMA</name>
<dbReference type="EMBL" id="CAJVQB010027558">
    <property type="protein sequence ID" value="CAG8810751.1"/>
    <property type="molecule type" value="Genomic_DNA"/>
</dbReference>
<feature type="transmembrane region" description="Helical" evidence="2">
    <location>
        <begin position="388"/>
        <end position="407"/>
    </location>
</feature>
<feature type="transmembrane region" description="Helical" evidence="2">
    <location>
        <begin position="449"/>
        <end position="471"/>
    </location>
</feature>
<keyword evidence="2" id="KW-0812">Transmembrane</keyword>
<keyword evidence="2" id="KW-0472">Membrane</keyword>
<evidence type="ECO:0000256" key="1">
    <source>
        <dbReference type="SAM" id="MobiDB-lite"/>
    </source>
</evidence>
<accession>A0ABN7W170</accession>
<proteinExistence type="predicted"/>
<protein>
    <submittedName>
        <fullName evidence="3">10987_t:CDS:1</fullName>
    </submittedName>
</protein>
<reference evidence="3 4" key="1">
    <citation type="submission" date="2021-06" db="EMBL/GenBank/DDBJ databases">
        <authorList>
            <person name="Kallberg Y."/>
            <person name="Tangrot J."/>
            <person name="Rosling A."/>
        </authorList>
    </citation>
    <scope>NUCLEOTIDE SEQUENCE [LARGE SCALE GENOMIC DNA]</scope>
    <source>
        <strain evidence="3 4">120-4 pot B 10/14</strain>
    </source>
</reference>